<gene>
    <name evidence="1" type="ORF">NH26_05190</name>
</gene>
<dbReference type="STRING" id="915059.NH26_05190"/>
<proteinExistence type="predicted"/>
<sequence>MKYVLLISLIFCWNKILCQDFESISNEILKEQLKSRKKNHIFDEDLKYFHYIRKKLVKKKGIDLSNSFYIIEFVYSNSYNRYHGKIWNDSVEICYSYFEGDFDFNNWWCSDFMVDNYDVEKWDFNKVIEENKKLREIKWLGGEVKYYIFVTKIEKGNKITCKFLIL</sequence>
<dbReference type="AlphaFoldDB" id="A0A1S1YXQ1"/>
<name>A0A1S1YXQ1_FLAPC</name>
<comment type="caution">
    <text evidence="1">The sequence shown here is derived from an EMBL/GenBank/DDBJ whole genome shotgun (WGS) entry which is preliminary data.</text>
</comment>
<evidence type="ECO:0000313" key="1">
    <source>
        <dbReference type="EMBL" id="OHX65786.1"/>
    </source>
</evidence>
<organism evidence="1 2">
    <name type="scientific">Flammeovirga pacifica</name>
    <dbReference type="NCBI Taxonomy" id="915059"/>
    <lineage>
        <taxon>Bacteria</taxon>
        <taxon>Pseudomonadati</taxon>
        <taxon>Bacteroidota</taxon>
        <taxon>Cytophagia</taxon>
        <taxon>Cytophagales</taxon>
        <taxon>Flammeovirgaceae</taxon>
        <taxon>Flammeovirga</taxon>
    </lineage>
</organism>
<evidence type="ECO:0000313" key="2">
    <source>
        <dbReference type="Proteomes" id="UP000179797"/>
    </source>
</evidence>
<accession>A0A1S1YXQ1</accession>
<protein>
    <submittedName>
        <fullName evidence="1">Uncharacterized protein</fullName>
    </submittedName>
</protein>
<dbReference type="Proteomes" id="UP000179797">
    <property type="component" value="Unassembled WGS sequence"/>
</dbReference>
<keyword evidence="2" id="KW-1185">Reference proteome</keyword>
<dbReference type="EMBL" id="JRYR02000001">
    <property type="protein sequence ID" value="OHX65786.1"/>
    <property type="molecule type" value="Genomic_DNA"/>
</dbReference>
<dbReference type="RefSeq" id="WP_044222499.1">
    <property type="nucleotide sequence ID" value="NZ_JRYR02000001.1"/>
</dbReference>
<reference evidence="1 2" key="1">
    <citation type="journal article" date="2012" name="Int. J. Syst. Evol. Microbiol.">
        <title>Flammeovirga pacifica sp. nov., isolated from deep-sea sediment.</title>
        <authorList>
            <person name="Xu H."/>
            <person name="Fu Y."/>
            <person name="Yang N."/>
            <person name="Ding Z."/>
            <person name="Lai Q."/>
            <person name="Zeng R."/>
        </authorList>
    </citation>
    <scope>NUCLEOTIDE SEQUENCE [LARGE SCALE GENOMIC DNA]</scope>
    <source>
        <strain evidence="2">DSM 24597 / LMG 26175 / WPAGA1</strain>
    </source>
</reference>